<dbReference type="Proteomes" id="UP000066042">
    <property type="component" value="Chromosome"/>
</dbReference>
<comment type="subcellular location">
    <subcellularLocation>
        <location evidence="1">Cell membrane</location>
        <topology evidence="1">Peripheral membrane protein</topology>
    </subcellularLocation>
</comment>
<dbReference type="GO" id="GO:0016887">
    <property type="term" value="F:ATP hydrolysis activity"/>
    <property type="evidence" value="ECO:0007669"/>
    <property type="project" value="InterPro"/>
</dbReference>
<keyword evidence="8" id="KW-0472">Membrane</keyword>
<keyword evidence="6" id="KW-0067">ATP-binding</keyword>
<evidence type="ECO:0000256" key="3">
    <source>
        <dbReference type="ARBA" id="ARBA00022448"/>
    </source>
</evidence>
<evidence type="ECO:0000256" key="1">
    <source>
        <dbReference type="ARBA" id="ARBA00004202"/>
    </source>
</evidence>
<keyword evidence="5" id="KW-0547">Nucleotide-binding</keyword>
<evidence type="ECO:0000313" key="11">
    <source>
        <dbReference type="EMBL" id="ALM74772.1"/>
    </source>
</evidence>
<protein>
    <submittedName>
        <fullName evidence="11">Malate dehydrogenase</fullName>
        <ecNumber evidence="11">3.6.3.-</ecNumber>
    </submittedName>
</protein>
<comment type="similarity">
    <text evidence="2">Belongs to the ABC transporter superfamily.</text>
</comment>
<dbReference type="Pfam" id="PF00005">
    <property type="entry name" value="ABC_tran"/>
    <property type="match status" value="1"/>
</dbReference>
<proteinExistence type="inferred from homology"/>
<sequence length="280" mass="31180">MLIRVEDLSFRYSRAKEYSIKNINLKIRKGEFVGILGPSGSGKSTLCLTFNGIIPHSIRGELRGDVYVKGYNTKETSVAKLSTIVGLVLQNPDSQLFNMTVEEEVAFGLENLGLDPEEIKRRIKWALRIAGLEGLENEFPPNLSGGQKQRLAIASVLAMKPEVLVLDEPTSQLDPLGREQVLSLITLLNKEQGITIVLVEHNTEYILSFADKVVVLDKGEIVLEGKPKNVFEEVELLQNLGIRLPASVRISHKLKKKGLLEKSALSERELINKLKSIMKI</sequence>
<dbReference type="FunFam" id="3.40.50.300:FF:000224">
    <property type="entry name" value="Energy-coupling factor transporter ATP-binding protein EcfA"/>
    <property type="match status" value="1"/>
</dbReference>
<dbReference type="GO" id="GO:0042626">
    <property type="term" value="F:ATPase-coupled transmembrane transporter activity"/>
    <property type="evidence" value="ECO:0007669"/>
    <property type="project" value="TreeGrafter"/>
</dbReference>
<evidence type="ECO:0000256" key="7">
    <source>
        <dbReference type="ARBA" id="ARBA00022967"/>
    </source>
</evidence>
<dbReference type="PROSITE" id="PS50893">
    <property type="entry name" value="ABC_TRANSPORTER_2"/>
    <property type="match status" value="1"/>
</dbReference>
<name>A0A0S1XAK2_THEBA</name>
<dbReference type="GO" id="GO:0043190">
    <property type="term" value="C:ATP-binding cassette (ABC) transporter complex"/>
    <property type="evidence" value="ECO:0007669"/>
    <property type="project" value="TreeGrafter"/>
</dbReference>
<evidence type="ECO:0000256" key="6">
    <source>
        <dbReference type="ARBA" id="ARBA00022840"/>
    </source>
</evidence>
<dbReference type="InterPro" id="IPR027417">
    <property type="entry name" value="P-loop_NTPase"/>
</dbReference>
<dbReference type="CDD" id="cd03225">
    <property type="entry name" value="ABC_cobalt_CbiO_domain1"/>
    <property type="match status" value="1"/>
</dbReference>
<keyword evidence="3" id="KW-0813">Transport</keyword>
<dbReference type="InterPro" id="IPR050095">
    <property type="entry name" value="ECF_ABC_transporter_ATP-bd"/>
</dbReference>
<gene>
    <name evidence="11" type="ORF">TBCH5v1_0818</name>
</gene>
<dbReference type="EC" id="3.6.3.-" evidence="11"/>
<dbReference type="STRING" id="55802.TBCH5v1_0818"/>
<evidence type="ECO:0000256" key="4">
    <source>
        <dbReference type="ARBA" id="ARBA00022475"/>
    </source>
</evidence>
<dbReference type="PATRIC" id="fig|55802.8.peg.817"/>
<evidence type="ECO:0000256" key="5">
    <source>
        <dbReference type="ARBA" id="ARBA00022741"/>
    </source>
</evidence>
<organism evidence="11 12">
    <name type="scientific">Thermococcus barophilus</name>
    <dbReference type="NCBI Taxonomy" id="55802"/>
    <lineage>
        <taxon>Archaea</taxon>
        <taxon>Methanobacteriati</taxon>
        <taxon>Methanobacteriota</taxon>
        <taxon>Thermococci</taxon>
        <taxon>Thermococcales</taxon>
        <taxon>Thermococcaceae</taxon>
        <taxon>Thermococcus</taxon>
    </lineage>
</organism>
<evidence type="ECO:0000313" key="12">
    <source>
        <dbReference type="Proteomes" id="UP000066042"/>
    </source>
</evidence>
<dbReference type="Gene3D" id="3.40.50.300">
    <property type="entry name" value="P-loop containing nucleotide triphosphate hydrolases"/>
    <property type="match status" value="1"/>
</dbReference>
<dbReference type="InterPro" id="IPR015856">
    <property type="entry name" value="ABC_transpr_CbiO/EcfA_su"/>
</dbReference>
<dbReference type="InterPro" id="IPR017871">
    <property type="entry name" value="ABC_transporter-like_CS"/>
</dbReference>
<dbReference type="InterPro" id="IPR003593">
    <property type="entry name" value="AAA+_ATPase"/>
</dbReference>
<dbReference type="RefSeq" id="WP_082585108.1">
    <property type="nucleotide sequence ID" value="NZ_CP013050.1"/>
</dbReference>
<dbReference type="SUPFAM" id="SSF52540">
    <property type="entry name" value="P-loop containing nucleoside triphosphate hydrolases"/>
    <property type="match status" value="1"/>
</dbReference>
<accession>A0A0S1XAK2</accession>
<evidence type="ECO:0000256" key="9">
    <source>
        <dbReference type="ARBA" id="ARBA00025157"/>
    </source>
</evidence>
<feature type="domain" description="ABC transporter" evidence="10">
    <location>
        <begin position="3"/>
        <end position="243"/>
    </location>
</feature>
<keyword evidence="4" id="KW-1003">Cell membrane</keyword>
<dbReference type="SMART" id="SM00382">
    <property type="entry name" value="AAA"/>
    <property type="match status" value="1"/>
</dbReference>
<reference evidence="11 12" key="1">
    <citation type="journal article" date="2016" name="Genome Announc.">
        <title>Complete genome sequence of the hyperthermophilic and piezophilic archaeon Thermococcus barophilus Ch5, capable of growth at the expense of hydrogenogenesis from carbon monoxide and formate.</title>
        <authorList>
            <person name="Oger P."/>
            <person name="Sokolova T.G."/>
            <person name="Kozhevnikova D.A."/>
            <person name="Taranov E.A."/>
            <person name="Vannier P."/>
            <person name="Lee H.S."/>
            <person name="Kwon K.K."/>
            <person name="Kang S.G."/>
            <person name="Lee J.H."/>
            <person name="Bonch-Osmolovskaya E.A."/>
            <person name="Lebedinsky A.V."/>
        </authorList>
    </citation>
    <scope>NUCLEOTIDE SEQUENCE [LARGE SCALE GENOMIC DNA]</scope>
    <source>
        <strain evidence="12">Ch5</strain>
    </source>
</reference>
<evidence type="ECO:0000256" key="2">
    <source>
        <dbReference type="ARBA" id="ARBA00005417"/>
    </source>
</evidence>
<dbReference type="EMBL" id="CP013050">
    <property type="protein sequence ID" value="ALM74772.1"/>
    <property type="molecule type" value="Genomic_DNA"/>
</dbReference>
<comment type="function">
    <text evidence="9">Probably part of an ABC transporter complex. Responsible for energy coupling to the transport system.</text>
</comment>
<dbReference type="PANTHER" id="PTHR43553">
    <property type="entry name" value="HEAVY METAL TRANSPORTER"/>
    <property type="match status" value="1"/>
</dbReference>
<dbReference type="AlphaFoldDB" id="A0A0S1XAK2"/>
<keyword evidence="7" id="KW-1278">Translocase</keyword>
<dbReference type="PROSITE" id="PS00211">
    <property type="entry name" value="ABC_TRANSPORTER_1"/>
    <property type="match status" value="1"/>
</dbReference>
<evidence type="ECO:0000256" key="8">
    <source>
        <dbReference type="ARBA" id="ARBA00023136"/>
    </source>
</evidence>
<dbReference type="GO" id="GO:0005524">
    <property type="term" value="F:ATP binding"/>
    <property type="evidence" value="ECO:0007669"/>
    <property type="project" value="UniProtKB-KW"/>
</dbReference>
<dbReference type="PANTHER" id="PTHR43553:SF24">
    <property type="entry name" value="ENERGY-COUPLING FACTOR TRANSPORTER ATP-BINDING PROTEIN ECFA1"/>
    <property type="match status" value="1"/>
</dbReference>
<keyword evidence="11" id="KW-0378">Hydrolase</keyword>
<dbReference type="InterPro" id="IPR003439">
    <property type="entry name" value="ABC_transporter-like_ATP-bd"/>
</dbReference>
<dbReference type="GeneID" id="26136095"/>
<evidence type="ECO:0000259" key="10">
    <source>
        <dbReference type="PROSITE" id="PS50893"/>
    </source>
</evidence>